<evidence type="ECO:0000313" key="1">
    <source>
        <dbReference type="EMBL" id="CAJ1969858.1"/>
    </source>
</evidence>
<protein>
    <submittedName>
        <fullName evidence="1">Uncharacterized protein</fullName>
    </submittedName>
</protein>
<dbReference type="AlphaFoldDB" id="A0AAD2JPG1"/>
<gene>
    <name evidence="1" type="ORF">CYCCA115_LOCUS23919</name>
</gene>
<reference evidence="1" key="1">
    <citation type="submission" date="2023-08" db="EMBL/GenBank/DDBJ databases">
        <authorList>
            <person name="Audoor S."/>
            <person name="Bilcke G."/>
        </authorList>
    </citation>
    <scope>NUCLEOTIDE SEQUENCE</scope>
</reference>
<dbReference type="EMBL" id="CAKOGP040002434">
    <property type="protein sequence ID" value="CAJ1969858.1"/>
    <property type="molecule type" value="Genomic_DNA"/>
</dbReference>
<name>A0AAD2JPG1_9STRA</name>
<organism evidence="1 2">
    <name type="scientific">Cylindrotheca closterium</name>
    <dbReference type="NCBI Taxonomy" id="2856"/>
    <lineage>
        <taxon>Eukaryota</taxon>
        <taxon>Sar</taxon>
        <taxon>Stramenopiles</taxon>
        <taxon>Ochrophyta</taxon>
        <taxon>Bacillariophyta</taxon>
        <taxon>Bacillariophyceae</taxon>
        <taxon>Bacillariophycidae</taxon>
        <taxon>Bacillariales</taxon>
        <taxon>Bacillariaceae</taxon>
        <taxon>Cylindrotheca</taxon>
    </lineage>
</organism>
<dbReference type="Proteomes" id="UP001295423">
    <property type="component" value="Unassembled WGS sequence"/>
</dbReference>
<sequence>MPARNQANQVTIGGVTITTQATPTNVPHDIGKTLILLFQTSGDPKFNEVFHNKEINEYEQALTQGNAAYGSPDMILDLATSIKEGWTGQFHKVNETAFLAQKAVGPCFNCGGKHSVTACTEPIKKERVDRITEIL</sequence>
<comment type="caution">
    <text evidence="1">The sequence shown here is derived from an EMBL/GenBank/DDBJ whole genome shotgun (WGS) entry which is preliminary data.</text>
</comment>
<evidence type="ECO:0000313" key="2">
    <source>
        <dbReference type="Proteomes" id="UP001295423"/>
    </source>
</evidence>
<proteinExistence type="predicted"/>
<accession>A0AAD2JPG1</accession>
<keyword evidence="2" id="KW-1185">Reference proteome</keyword>